<evidence type="ECO:0000256" key="4">
    <source>
        <dbReference type="ARBA" id="ARBA00023136"/>
    </source>
</evidence>
<evidence type="ECO:0000259" key="6">
    <source>
        <dbReference type="Pfam" id="PF00892"/>
    </source>
</evidence>
<keyword evidence="4 5" id="KW-0472">Membrane</keyword>
<evidence type="ECO:0000256" key="3">
    <source>
        <dbReference type="ARBA" id="ARBA00022989"/>
    </source>
</evidence>
<dbReference type="RefSeq" id="WP_201350349.1">
    <property type="nucleotide sequence ID" value="NZ_AP014546.1"/>
</dbReference>
<proteinExistence type="predicted"/>
<feature type="transmembrane region" description="Helical" evidence="5">
    <location>
        <begin position="42"/>
        <end position="60"/>
    </location>
</feature>
<feature type="domain" description="EamA" evidence="6">
    <location>
        <begin position="152"/>
        <end position="278"/>
    </location>
</feature>
<protein>
    <submittedName>
        <fullName evidence="7">DMT superfamily transporter</fullName>
    </submittedName>
</protein>
<keyword evidence="3 5" id="KW-1133">Transmembrane helix</keyword>
<feature type="transmembrane region" description="Helical" evidence="5">
    <location>
        <begin position="72"/>
        <end position="93"/>
    </location>
</feature>
<dbReference type="SUPFAM" id="SSF103481">
    <property type="entry name" value="Multidrug resistance efflux transporter EmrE"/>
    <property type="match status" value="2"/>
</dbReference>
<evidence type="ECO:0000256" key="1">
    <source>
        <dbReference type="ARBA" id="ARBA00004141"/>
    </source>
</evidence>
<feature type="transmembrane region" description="Helical" evidence="5">
    <location>
        <begin position="127"/>
        <end position="143"/>
    </location>
</feature>
<dbReference type="AlphaFoldDB" id="A0A7R6PC33"/>
<name>A0A7R6PC33_9GAMM</name>
<keyword evidence="8" id="KW-1185">Reference proteome</keyword>
<comment type="subcellular location">
    <subcellularLocation>
        <location evidence="1">Membrane</location>
        <topology evidence="1">Multi-pass membrane protein</topology>
    </subcellularLocation>
</comment>
<dbReference type="PANTHER" id="PTHR22911">
    <property type="entry name" value="ACYL-MALONYL CONDENSING ENZYME-RELATED"/>
    <property type="match status" value="1"/>
</dbReference>
<dbReference type="InterPro" id="IPR000620">
    <property type="entry name" value="EamA_dom"/>
</dbReference>
<accession>A0A7R6PC33</accession>
<feature type="transmembrane region" description="Helical" evidence="5">
    <location>
        <begin position="99"/>
        <end position="120"/>
    </location>
</feature>
<feature type="domain" description="EamA" evidence="6">
    <location>
        <begin position="12"/>
        <end position="143"/>
    </location>
</feature>
<dbReference type="EMBL" id="AP014546">
    <property type="protein sequence ID" value="BBB29754.1"/>
    <property type="molecule type" value="Genomic_DNA"/>
</dbReference>
<dbReference type="InterPro" id="IPR037185">
    <property type="entry name" value="EmrE-like"/>
</dbReference>
<dbReference type="PANTHER" id="PTHR22911:SF6">
    <property type="entry name" value="SOLUTE CARRIER FAMILY 35 MEMBER G1"/>
    <property type="match status" value="1"/>
</dbReference>
<dbReference type="Proteomes" id="UP000595332">
    <property type="component" value="Chromosome"/>
</dbReference>
<dbReference type="Pfam" id="PF00892">
    <property type="entry name" value="EamA"/>
    <property type="match status" value="2"/>
</dbReference>
<feature type="transmembrane region" description="Helical" evidence="5">
    <location>
        <begin position="240"/>
        <end position="259"/>
    </location>
</feature>
<dbReference type="GO" id="GO:0016020">
    <property type="term" value="C:membrane"/>
    <property type="evidence" value="ECO:0007669"/>
    <property type="project" value="UniProtKB-SubCell"/>
</dbReference>
<gene>
    <name evidence="7" type="ORF">NEJAP_1804</name>
</gene>
<reference evidence="7 8" key="1">
    <citation type="journal article" date="2008" name="Int. J. Syst. Evol. Microbiol.">
        <title>Neptunomonas japonica sp. nov., an Osedax japonicus symbiont-like bacterium isolated from sediment adjacent to sperm whale carcasses off Kagoshima, Japan.</title>
        <authorList>
            <person name="Miyazaki M."/>
            <person name="Nogi Y."/>
            <person name="Fujiwara Y."/>
            <person name="Kawato M."/>
            <person name="Kubokawa K."/>
            <person name="Horikoshi K."/>
        </authorList>
    </citation>
    <scope>NUCLEOTIDE SEQUENCE [LARGE SCALE GENOMIC DNA]</scope>
    <source>
        <strain evidence="7 8">JAMM 1380</strain>
    </source>
</reference>
<keyword evidence="2 5" id="KW-0812">Transmembrane</keyword>
<feature type="transmembrane region" description="Helical" evidence="5">
    <location>
        <begin position="265"/>
        <end position="283"/>
    </location>
</feature>
<evidence type="ECO:0000256" key="5">
    <source>
        <dbReference type="SAM" id="Phobius"/>
    </source>
</evidence>
<dbReference type="KEGG" id="njp:NEJAP_1804"/>
<evidence type="ECO:0000256" key="2">
    <source>
        <dbReference type="ARBA" id="ARBA00022692"/>
    </source>
</evidence>
<sequence>MTNNFTDNAIYKGALLILLSELFLVFSGMVIKQISGELPTEIIVFIRNLFGLMLLMPWLLKNGTKAIRTNLLRFHFMRAAVGVTAMSCLYYSWGHLPLAQAALLKQTAPFFMPLIAFYWLGENISGRAKLAILIGFIGVYTVLNPHEGSLNFAVIIAVVGAMLGALAKVTIRRMVGTESPQRIVLYFAFFSALLSAIPALLVWEMPTAIQFSWLLLLASTSTVAQLLLSKGYSYAPAGQLGPFTYGSVAFAAIFGWWIWAESLGWNTWVGMVLITMAGLMAMLKKRAQKHPR</sequence>
<feature type="transmembrane region" description="Helical" evidence="5">
    <location>
        <begin position="149"/>
        <end position="171"/>
    </location>
</feature>
<feature type="transmembrane region" description="Helical" evidence="5">
    <location>
        <begin position="183"/>
        <end position="203"/>
    </location>
</feature>
<evidence type="ECO:0000313" key="7">
    <source>
        <dbReference type="EMBL" id="BBB29754.1"/>
    </source>
</evidence>
<organism evidence="7 8">
    <name type="scientific">Neptunomonas japonica JAMM 1380</name>
    <dbReference type="NCBI Taxonomy" id="1441457"/>
    <lineage>
        <taxon>Bacteria</taxon>
        <taxon>Pseudomonadati</taxon>
        <taxon>Pseudomonadota</taxon>
        <taxon>Gammaproteobacteria</taxon>
        <taxon>Oceanospirillales</taxon>
        <taxon>Oceanospirillaceae</taxon>
        <taxon>Neptunomonas</taxon>
    </lineage>
</organism>
<feature type="transmembrane region" description="Helical" evidence="5">
    <location>
        <begin position="209"/>
        <end position="228"/>
    </location>
</feature>
<feature type="transmembrane region" description="Helical" evidence="5">
    <location>
        <begin position="9"/>
        <end position="30"/>
    </location>
</feature>
<evidence type="ECO:0000313" key="8">
    <source>
        <dbReference type="Proteomes" id="UP000595332"/>
    </source>
</evidence>